<dbReference type="PROSITE" id="PS50005">
    <property type="entry name" value="TPR"/>
    <property type="match status" value="3"/>
</dbReference>
<keyword evidence="5 7" id="KW-0802">TPR repeat</keyword>
<evidence type="ECO:0000256" key="7">
    <source>
        <dbReference type="PROSITE-ProRule" id="PRU00339"/>
    </source>
</evidence>
<dbReference type="Gene3D" id="1.25.40.10">
    <property type="entry name" value="Tetratricopeptide repeat domain"/>
    <property type="match status" value="2"/>
</dbReference>
<feature type="domain" description="Cdc23" evidence="8">
    <location>
        <begin position="9"/>
        <end position="262"/>
    </location>
</feature>
<reference evidence="9 10" key="1">
    <citation type="submission" date="2024-02" db="EMBL/GenBank/DDBJ databases">
        <authorList>
            <person name="Chen Y."/>
            <person name="Shah S."/>
            <person name="Dougan E. K."/>
            <person name="Thang M."/>
            <person name="Chan C."/>
        </authorList>
    </citation>
    <scope>NUCLEOTIDE SEQUENCE [LARGE SCALE GENOMIC DNA]</scope>
</reference>
<dbReference type="InterPro" id="IPR019734">
    <property type="entry name" value="TPR_rpt"/>
</dbReference>
<dbReference type="InterPro" id="IPR007192">
    <property type="entry name" value="APC8"/>
</dbReference>
<evidence type="ECO:0000256" key="1">
    <source>
        <dbReference type="ARBA" id="ARBA00022618"/>
    </source>
</evidence>
<gene>
    <name evidence="9" type="ORF">SCF082_LOCUS2237</name>
</gene>
<keyword evidence="6" id="KW-0131">Cell cycle</keyword>
<dbReference type="Pfam" id="PF13176">
    <property type="entry name" value="TPR_7"/>
    <property type="match status" value="1"/>
</dbReference>
<keyword evidence="10" id="KW-1185">Reference proteome</keyword>
<dbReference type="SUPFAM" id="SSF48452">
    <property type="entry name" value="TPR-like"/>
    <property type="match status" value="2"/>
</dbReference>
<evidence type="ECO:0000313" key="10">
    <source>
        <dbReference type="Proteomes" id="UP001642464"/>
    </source>
</evidence>
<keyword evidence="1" id="KW-0132">Cell division</keyword>
<evidence type="ECO:0000256" key="6">
    <source>
        <dbReference type="ARBA" id="ARBA00023306"/>
    </source>
</evidence>
<evidence type="ECO:0000256" key="3">
    <source>
        <dbReference type="ARBA" id="ARBA00022776"/>
    </source>
</evidence>
<evidence type="ECO:0000256" key="2">
    <source>
        <dbReference type="ARBA" id="ARBA00022737"/>
    </source>
</evidence>
<dbReference type="PANTHER" id="PTHR12558">
    <property type="entry name" value="CELL DIVISION CYCLE 16,23,27"/>
    <property type="match status" value="1"/>
</dbReference>
<feature type="repeat" description="TPR" evidence="7">
    <location>
        <begin position="357"/>
        <end position="390"/>
    </location>
</feature>
<feature type="repeat" description="TPR" evidence="7">
    <location>
        <begin position="323"/>
        <end position="356"/>
    </location>
</feature>
<dbReference type="Pfam" id="PF13181">
    <property type="entry name" value="TPR_8"/>
    <property type="match status" value="2"/>
</dbReference>
<sequence length="559" mass="63784">MLAWPSASELRSELQSAVQALSALEFQLGGFSELQSSAQWAAELLAALPGGEDASAPNPLALPENGKAWSAVMLAKAHLQMREYSRAAAVLLPEGVRMRSSCAIFFRSYALYMAGEKRKEEEIAEVPDPVEKGQVKNPELKDLEEELAMLYQHEKLDGLGLYLYGITLKGLERKEEARRILLESVSAFPCNWSAWLDIISISSDLNDVDECRKDLNLPNHWMSQFFEAAFELELQRNESAKNLYLQLRATFPDSSYLTSQLATCFYNMRSFDASQAAFEEMRKRDPYRLTSLDTYSNILFVKERSAALSHLARHVVKIDKYTPEACSIIGNYYSLKGEHEKAVIYFQRALSLNRHFTPAWILMGHEFMEMKNTPAAIDAYRTAVTLNQRDYRAWYGLGQTYELLSLHYYALFYYRRAMMLRPDDARMWCAMAQCYDLMGRKVEALRCYEKAHRCGDRERMALPRLARLHRDLGQRRQAAAYYTQMLEQNGLGDVGAGPLQPVGLSTEVVEALRFLMAYTTEEGCWEDAEAYAMRLLDTSGPEKDEAKAMLRKLRQRAAS</sequence>
<evidence type="ECO:0000256" key="4">
    <source>
        <dbReference type="ARBA" id="ARBA00022786"/>
    </source>
</evidence>
<organism evidence="9 10">
    <name type="scientific">Durusdinium trenchii</name>
    <dbReference type="NCBI Taxonomy" id="1381693"/>
    <lineage>
        <taxon>Eukaryota</taxon>
        <taxon>Sar</taxon>
        <taxon>Alveolata</taxon>
        <taxon>Dinophyceae</taxon>
        <taxon>Suessiales</taxon>
        <taxon>Symbiodiniaceae</taxon>
        <taxon>Durusdinium</taxon>
    </lineage>
</organism>
<protein>
    <submittedName>
        <fullName evidence="9">Anaphase-promoting complex subunit 8 (Cell division cycle protein 23 homolog) (CDC23 homolog) (Cyclosome subunit 8)</fullName>
    </submittedName>
</protein>
<dbReference type="InterPro" id="IPR011990">
    <property type="entry name" value="TPR-like_helical_dom_sf"/>
</dbReference>
<dbReference type="Pfam" id="PF13414">
    <property type="entry name" value="TPR_11"/>
    <property type="match status" value="1"/>
</dbReference>
<evidence type="ECO:0000313" key="9">
    <source>
        <dbReference type="EMBL" id="CAK8990475.1"/>
    </source>
</evidence>
<keyword evidence="3" id="KW-0498">Mitosis</keyword>
<proteinExistence type="predicted"/>
<dbReference type="Proteomes" id="UP001642464">
    <property type="component" value="Unassembled WGS sequence"/>
</dbReference>
<dbReference type="SMART" id="SM00028">
    <property type="entry name" value="TPR"/>
    <property type="match status" value="5"/>
</dbReference>
<comment type="caution">
    <text evidence="9">The sequence shown here is derived from an EMBL/GenBank/DDBJ whole genome shotgun (WGS) entry which is preliminary data.</text>
</comment>
<feature type="repeat" description="TPR" evidence="7">
    <location>
        <begin position="391"/>
        <end position="424"/>
    </location>
</feature>
<evidence type="ECO:0000259" key="8">
    <source>
        <dbReference type="Pfam" id="PF04049"/>
    </source>
</evidence>
<evidence type="ECO:0000256" key="5">
    <source>
        <dbReference type="ARBA" id="ARBA00022803"/>
    </source>
</evidence>
<dbReference type="Pfam" id="PF04049">
    <property type="entry name" value="ANAPC8"/>
    <property type="match status" value="1"/>
</dbReference>
<dbReference type="PANTHER" id="PTHR12558:SF10">
    <property type="entry name" value="CELL DIVISION CYCLE PROTEIN 23 HOMOLOG"/>
    <property type="match status" value="1"/>
</dbReference>
<keyword evidence="2" id="KW-0677">Repeat</keyword>
<accession>A0ABP0HJS6</accession>
<name>A0ABP0HJS6_9DINO</name>
<keyword evidence="4" id="KW-0833">Ubl conjugation pathway</keyword>
<dbReference type="EMBL" id="CAXAMM010001113">
    <property type="protein sequence ID" value="CAK8990475.1"/>
    <property type="molecule type" value="Genomic_DNA"/>
</dbReference>